<dbReference type="Proteomes" id="UP000306416">
    <property type="component" value="Unassembled WGS sequence"/>
</dbReference>
<name>A0A4S1CMR9_9BACT</name>
<organism evidence="1 2">
    <name type="scientific">Geomonas terrae</name>
    <dbReference type="NCBI Taxonomy" id="2562681"/>
    <lineage>
        <taxon>Bacteria</taxon>
        <taxon>Pseudomonadati</taxon>
        <taxon>Thermodesulfobacteriota</taxon>
        <taxon>Desulfuromonadia</taxon>
        <taxon>Geobacterales</taxon>
        <taxon>Geobacteraceae</taxon>
        <taxon>Geomonas</taxon>
    </lineage>
</organism>
<proteinExistence type="predicted"/>
<sequence length="95" mass="10588">MRRALRTLHLICLCLLPSKGGKAQPAAMGEERECEPGEIRGGMGLFLDGRGELRLFFAETRAIAAPCLLFRLKREGFSRCSVTVKKRGLLVEARR</sequence>
<dbReference type="RefSeq" id="WP_135868873.1">
    <property type="nucleotide sequence ID" value="NZ_SRSC01000001.1"/>
</dbReference>
<accession>A0A4S1CMR9</accession>
<dbReference type="EMBL" id="SRSC01000001">
    <property type="protein sequence ID" value="TGU74546.1"/>
    <property type="molecule type" value="Genomic_DNA"/>
</dbReference>
<comment type="caution">
    <text evidence="1">The sequence shown here is derived from an EMBL/GenBank/DDBJ whole genome shotgun (WGS) entry which is preliminary data.</text>
</comment>
<gene>
    <name evidence="1" type="ORF">E4633_03530</name>
</gene>
<reference evidence="1 2" key="1">
    <citation type="submission" date="2019-04" db="EMBL/GenBank/DDBJ databases">
        <title>Geobacter oryzae sp. nov., ferric-reducing bacteria isolated from paddy soil.</title>
        <authorList>
            <person name="Xu Z."/>
            <person name="Masuda Y."/>
            <person name="Itoh H."/>
            <person name="Senoo K."/>
        </authorList>
    </citation>
    <scope>NUCLEOTIDE SEQUENCE [LARGE SCALE GENOMIC DNA]</scope>
    <source>
        <strain evidence="1 2">Red111</strain>
    </source>
</reference>
<evidence type="ECO:0000313" key="1">
    <source>
        <dbReference type="EMBL" id="TGU74546.1"/>
    </source>
</evidence>
<keyword evidence="2" id="KW-1185">Reference proteome</keyword>
<protein>
    <submittedName>
        <fullName evidence="1">Uncharacterized protein</fullName>
    </submittedName>
</protein>
<evidence type="ECO:0000313" key="2">
    <source>
        <dbReference type="Proteomes" id="UP000306416"/>
    </source>
</evidence>
<dbReference type="AlphaFoldDB" id="A0A4S1CMR9"/>